<proteinExistence type="inferred from homology"/>
<dbReference type="Gene3D" id="3.40.50.300">
    <property type="entry name" value="P-loop containing nucleotide triphosphate hydrolases"/>
    <property type="match status" value="2"/>
</dbReference>
<dbReference type="SMART" id="SM00382">
    <property type="entry name" value="AAA"/>
    <property type="match status" value="2"/>
</dbReference>
<evidence type="ECO:0000313" key="7">
    <source>
        <dbReference type="EMBL" id="PKW16578.1"/>
    </source>
</evidence>
<dbReference type="PROSITE" id="PS00211">
    <property type="entry name" value="ABC_TRANSPORTER_1"/>
    <property type="match status" value="2"/>
</dbReference>
<dbReference type="OrthoDB" id="3169708at2"/>
<evidence type="ECO:0000256" key="5">
    <source>
        <dbReference type="SAM" id="MobiDB-lite"/>
    </source>
</evidence>
<dbReference type="RefSeq" id="WP_010315032.1">
    <property type="nucleotide sequence ID" value="NZ_CP061007.1"/>
</dbReference>
<accession>A0A2N3Y0X5</accession>
<keyword evidence="8" id="KW-1185">Reference proteome</keyword>
<dbReference type="InterPro" id="IPR027417">
    <property type="entry name" value="P-loop_NTPase"/>
</dbReference>
<dbReference type="GO" id="GO:0016887">
    <property type="term" value="F:ATP hydrolysis activity"/>
    <property type="evidence" value="ECO:0007669"/>
    <property type="project" value="InterPro"/>
</dbReference>
<evidence type="ECO:0000256" key="2">
    <source>
        <dbReference type="ARBA" id="ARBA00022448"/>
    </source>
</evidence>
<dbReference type="GO" id="GO:0055085">
    <property type="term" value="P:transmembrane transport"/>
    <property type="evidence" value="ECO:0007669"/>
    <property type="project" value="UniProtKB-ARBA"/>
</dbReference>
<comment type="similarity">
    <text evidence="1">Belongs to the ABC transporter superfamily.</text>
</comment>
<feature type="region of interest" description="Disordered" evidence="5">
    <location>
        <begin position="512"/>
        <end position="532"/>
    </location>
</feature>
<dbReference type="EMBL" id="PJNB01000001">
    <property type="protein sequence ID" value="PKW16578.1"/>
    <property type="molecule type" value="Genomic_DNA"/>
</dbReference>
<dbReference type="GO" id="GO:0005524">
    <property type="term" value="F:ATP binding"/>
    <property type="evidence" value="ECO:0007669"/>
    <property type="project" value="UniProtKB-KW"/>
</dbReference>
<dbReference type="PROSITE" id="PS50893">
    <property type="entry name" value="ABC_TRANSPORTER_2"/>
    <property type="match status" value="2"/>
</dbReference>
<sequence>MSTPILSARDLHACADTRPLLVDLDIDVLPGEITAAIGESGSGKTTLGLALQGESRPGIALTGAVELRGVQLLGLPATQRRAIRATAIGYLPQHPAAVLNPVRRVGSVLDELAAVRCATSQERAAAVAEALEAARLDSAPDLLRRYPHQLSGGQQQRIALAQVLLGRPEVLVLDEPATGLDSITKAETVETLTRMSSRGTAMVLLTHDLWLARRLADQVVVLQDGRIVERGPASRLLAAPSHAHTRNLLAAEPRLPTTPRDEPAGQTGAGLSARGLAKTARNGTRLLDGIDLDVPPGRCIAVAGRSGAGKTTLARCLAGLTRPDTGQVLLDGVPLATDIKRRGRSKRTRVQYVHQDARASFDEFRPVLAQVARTAQLACGLGREKARIEAASILESLGLSASQATRRPGALSGGQLQRAALARALLARPVALICDEITSGQDLINQAELLDLLAETVRTAAVGLVLISHDLPAVAAIADEIHVLEAGRCVEHSPTQVLLTEPRTTVARELVDSASGGDATTNSGLMGREGEH</sequence>
<name>A0A2N3Y0X5_SACSN</name>
<evidence type="ECO:0000256" key="4">
    <source>
        <dbReference type="ARBA" id="ARBA00022840"/>
    </source>
</evidence>
<dbReference type="PANTHER" id="PTHR43776:SF7">
    <property type="entry name" value="D,D-DIPEPTIDE TRANSPORT ATP-BINDING PROTEIN DDPF-RELATED"/>
    <property type="match status" value="1"/>
</dbReference>
<keyword evidence="3" id="KW-0547">Nucleotide-binding</keyword>
<dbReference type="STRING" id="994479.GCA_000194155_07367"/>
<dbReference type="Proteomes" id="UP000233786">
    <property type="component" value="Unassembled WGS sequence"/>
</dbReference>
<protein>
    <submittedName>
        <fullName evidence="7">Peptide/nickel transport system ATP-binding protein</fullName>
    </submittedName>
</protein>
<evidence type="ECO:0000313" key="8">
    <source>
        <dbReference type="Proteomes" id="UP000233786"/>
    </source>
</evidence>
<dbReference type="PANTHER" id="PTHR43776">
    <property type="entry name" value="TRANSPORT ATP-BINDING PROTEIN"/>
    <property type="match status" value="1"/>
</dbReference>
<feature type="region of interest" description="Disordered" evidence="5">
    <location>
        <begin position="254"/>
        <end position="275"/>
    </location>
</feature>
<dbReference type="AlphaFoldDB" id="A0A2N3Y0X5"/>
<organism evidence="7 8">
    <name type="scientific">Saccharopolyspora spinosa</name>
    <dbReference type="NCBI Taxonomy" id="60894"/>
    <lineage>
        <taxon>Bacteria</taxon>
        <taxon>Bacillati</taxon>
        <taxon>Actinomycetota</taxon>
        <taxon>Actinomycetes</taxon>
        <taxon>Pseudonocardiales</taxon>
        <taxon>Pseudonocardiaceae</taxon>
        <taxon>Saccharopolyspora</taxon>
    </lineage>
</organism>
<gene>
    <name evidence="7" type="ORF">A8926_4420</name>
</gene>
<dbReference type="InterPro" id="IPR003439">
    <property type="entry name" value="ABC_transporter-like_ATP-bd"/>
</dbReference>
<dbReference type="InterPro" id="IPR003593">
    <property type="entry name" value="AAA+_ATPase"/>
</dbReference>
<feature type="domain" description="ABC transporter" evidence="6">
    <location>
        <begin position="271"/>
        <end position="511"/>
    </location>
</feature>
<feature type="domain" description="ABC transporter" evidence="6">
    <location>
        <begin position="6"/>
        <end position="249"/>
    </location>
</feature>
<dbReference type="SUPFAM" id="SSF52540">
    <property type="entry name" value="P-loop containing nucleoside triphosphate hydrolases"/>
    <property type="match status" value="2"/>
</dbReference>
<comment type="caution">
    <text evidence="7">The sequence shown here is derived from an EMBL/GenBank/DDBJ whole genome shotgun (WGS) entry which is preliminary data.</text>
</comment>
<keyword evidence="2" id="KW-0813">Transport</keyword>
<dbReference type="InterPro" id="IPR050319">
    <property type="entry name" value="ABC_transp_ATP-bind"/>
</dbReference>
<reference evidence="7" key="1">
    <citation type="submission" date="2017-12" db="EMBL/GenBank/DDBJ databases">
        <title>Sequencing the genomes of 1000 Actinobacteria strains.</title>
        <authorList>
            <person name="Klenk H.-P."/>
        </authorList>
    </citation>
    <scope>NUCLEOTIDE SEQUENCE [LARGE SCALE GENOMIC DNA]</scope>
    <source>
        <strain evidence="7">DSM 44228</strain>
    </source>
</reference>
<dbReference type="Pfam" id="PF00005">
    <property type="entry name" value="ABC_tran"/>
    <property type="match status" value="2"/>
</dbReference>
<dbReference type="InterPro" id="IPR017871">
    <property type="entry name" value="ABC_transporter-like_CS"/>
</dbReference>
<keyword evidence="4 7" id="KW-0067">ATP-binding</keyword>
<evidence type="ECO:0000256" key="3">
    <source>
        <dbReference type="ARBA" id="ARBA00022741"/>
    </source>
</evidence>
<evidence type="ECO:0000259" key="6">
    <source>
        <dbReference type="PROSITE" id="PS50893"/>
    </source>
</evidence>
<evidence type="ECO:0000256" key="1">
    <source>
        <dbReference type="ARBA" id="ARBA00005417"/>
    </source>
</evidence>